<evidence type="ECO:0000313" key="2">
    <source>
        <dbReference type="EMBL" id="KYC72979.1"/>
    </source>
</evidence>
<sequence length="41" mass="4919">MRLFRHSKYPHEAFPFQGKASFFVPFTNKNAEKIYKCSDLH</sequence>
<evidence type="ECO:0000313" key="3">
    <source>
        <dbReference type="Proteomes" id="UP000075288"/>
    </source>
</evidence>
<accession>A0A150KCC7</accession>
<evidence type="ECO:0000313" key="1">
    <source>
        <dbReference type="EMBL" id="KYC67140.1"/>
    </source>
</evidence>
<name>A0A150KCC7_HEYCO</name>
<organism evidence="1 3">
    <name type="scientific">Heyndrickxia coagulans</name>
    <name type="common">Weizmannia coagulans</name>
    <dbReference type="NCBI Taxonomy" id="1398"/>
    <lineage>
        <taxon>Bacteria</taxon>
        <taxon>Bacillati</taxon>
        <taxon>Bacillota</taxon>
        <taxon>Bacilli</taxon>
        <taxon>Bacillales</taxon>
        <taxon>Bacillaceae</taxon>
        <taxon>Heyndrickxia</taxon>
    </lineage>
</organism>
<protein>
    <submittedName>
        <fullName evidence="1">Uncharacterized protein</fullName>
    </submittedName>
</protein>
<dbReference type="EMBL" id="LQYG01000002">
    <property type="protein sequence ID" value="KYC67140.1"/>
    <property type="molecule type" value="Genomic_DNA"/>
</dbReference>
<dbReference type="Proteomes" id="UP000075288">
    <property type="component" value="Unassembled WGS sequence"/>
</dbReference>
<gene>
    <name evidence="1" type="ORF">B4098_1346</name>
    <name evidence="2" type="ORF">B4099_1435</name>
</gene>
<dbReference type="AlphaFoldDB" id="A0A150KCC7"/>
<dbReference type="EMBL" id="LQYI01000013">
    <property type="protein sequence ID" value="KYC72979.1"/>
    <property type="molecule type" value="Genomic_DNA"/>
</dbReference>
<dbReference type="PATRIC" id="fig|1398.25.peg.694"/>
<evidence type="ECO:0000313" key="4">
    <source>
        <dbReference type="Proteomes" id="UP000075304"/>
    </source>
</evidence>
<reference evidence="3 4" key="1">
    <citation type="submission" date="2016-01" db="EMBL/GenBank/DDBJ databases">
        <title>Genome Sequences of Twelve Sporeforming Bacillus Species Isolated from Foods.</title>
        <authorList>
            <person name="Berendsen E.M."/>
            <person name="Wells-Bennik M.H."/>
            <person name="Krawcyk A.O."/>
            <person name="De Jong A."/>
            <person name="Holsappel S."/>
            <person name="Eijlander R.T."/>
            <person name="Kuipers O.P."/>
        </authorList>
    </citation>
    <scope>NUCLEOTIDE SEQUENCE [LARGE SCALE GENOMIC DNA]</scope>
    <source>
        <strain evidence="1 3">B4098</strain>
        <strain evidence="2 4">B4099</strain>
    </source>
</reference>
<comment type="caution">
    <text evidence="1">The sequence shown here is derived from an EMBL/GenBank/DDBJ whole genome shotgun (WGS) entry which is preliminary data.</text>
</comment>
<dbReference type="Proteomes" id="UP000075304">
    <property type="component" value="Unassembled WGS sequence"/>
</dbReference>
<proteinExistence type="predicted"/>